<accession>A0ACB9CXY2</accession>
<evidence type="ECO:0000313" key="2">
    <source>
        <dbReference type="Proteomes" id="UP001055811"/>
    </source>
</evidence>
<gene>
    <name evidence="1" type="ORF">L2E82_29412</name>
</gene>
<name>A0ACB9CXY2_CICIN</name>
<reference evidence="2" key="1">
    <citation type="journal article" date="2022" name="Mol. Ecol. Resour.">
        <title>The genomes of chicory, endive, great burdock and yacon provide insights into Asteraceae palaeo-polyploidization history and plant inulin production.</title>
        <authorList>
            <person name="Fan W."/>
            <person name="Wang S."/>
            <person name="Wang H."/>
            <person name="Wang A."/>
            <person name="Jiang F."/>
            <person name="Liu H."/>
            <person name="Zhao H."/>
            <person name="Xu D."/>
            <person name="Zhang Y."/>
        </authorList>
    </citation>
    <scope>NUCLEOTIDE SEQUENCE [LARGE SCALE GENOMIC DNA]</scope>
    <source>
        <strain evidence="2">cv. Punajuju</strain>
    </source>
</reference>
<organism evidence="1 2">
    <name type="scientific">Cichorium intybus</name>
    <name type="common">Chicory</name>
    <dbReference type="NCBI Taxonomy" id="13427"/>
    <lineage>
        <taxon>Eukaryota</taxon>
        <taxon>Viridiplantae</taxon>
        <taxon>Streptophyta</taxon>
        <taxon>Embryophyta</taxon>
        <taxon>Tracheophyta</taxon>
        <taxon>Spermatophyta</taxon>
        <taxon>Magnoliopsida</taxon>
        <taxon>eudicotyledons</taxon>
        <taxon>Gunneridae</taxon>
        <taxon>Pentapetalae</taxon>
        <taxon>asterids</taxon>
        <taxon>campanulids</taxon>
        <taxon>Asterales</taxon>
        <taxon>Asteraceae</taxon>
        <taxon>Cichorioideae</taxon>
        <taxon>Cichorieae</taxon>
        <taxon>Cichoriinae</taxon>
        <taxon>Cichorium</taxon>
    </lineage>
</organism>
<proteinExistence type="predicted"/>
<dbReference type="EMBL" id="CM042013">
    <property type="protein sequence ID" value="KAI3739046.1"/>
    <property type="molecule type" value="Genomic_DNA"/>
</dbReference>
<protein>
    <submittedName>
        <fullName evidence="1">Uncharacterized protein</fullName>
    </submittedName>
</protein>
<keyword evidence="2" id="KW-1185">Reference proteome</keyword>
<comment type="caution">
    <text evidence="1">The sequence shown here is derived from an EMBL/GenBank/DDBJ whole genome shotgun (WGS) entry which is preliminary data.</text>
</comment>
<reference evidence="1 2" key="2">
    <citation type="journal article" date="2022" name="Mol. Ecol. Resour.">
        <title>The genomes of chicory, endive, great burdock and yacon provide insights into Asteraceae paleo-polyploidization history and plant inulin production.</title>
        <authorList>
            <person name="Fan W."/>
            <person name="Wang S."/>
            <person name="Wang H."/>
            <person name="Wang A."/>
            <person name="Jiang F."/>
            <person name="Liu H."/>
            <person name="Zhao H."/>
            <person name="Xu D."/>
            <person name="Zhang Y."/>
        </authorList>
    </citation>
    <scope>NUCLEOTIDE SEQUENCE [LARGE SCALE GENOMIC DNA]</scope>
    <source>
        <strain evidence="2">cv. Punajuju</strain>
        <tissue evidence="1">Leaves</tissue>
    </source>
</reference>
<evidence type="ECO:0000313" key="1">
    <source>
        <dbReference type="EMBL" id="KAI3739046.1"/>
    </source>
</evidence>
<sequence length="78" mass="9220">MKQELVRVFEESISHQYGIGFKVFTLFFIIRDITKQVAAAVITEAIEEDLVEGYREMDARELRKLNKNLPWFLRLICV</sequence>
<dbReference type="Proteomes" id="UP001055811">
    <property type="component" value="Linkage Group LG05"/>
</dbReference>